<organism evidence="16 17">
    <name type="scientific">Owenia fusiformis</name>
    <name type="common">Polychaete worm</name>
    <dbReference type="NCBI Taxonomy" id="6347"/>
    <lineage>
        <taxon>Eukaryota</taxon>
        <taxon>Metazoa</taxon>
        <taxon>Spiralia</taxon>
        <taxon>Lophotrochozoa</taxon>
        <taxon>Annelida</taxon>
        <taxon>Polychaeta</taxon>
        <taxon>Sedentaria</taxon>
        <taxon>Canalipalpata</taxon>
        <taxon>Sabellida</taxon>
        <taxon>Oweniida</taxon>
        <taxon>Oweniidae</taxon>
        <taxon>Owenia</taxon>
    </lineage>
</organism>
<dbReference type="Gene3D" id="1.20.930.40">
    <property type="entry name" value="Transferrin receptor-like, dimerisation domain"/>
    <property type="match status" value="1"/>
</dbReference>
<evidence type="ECO:0000256" key="4">
    <source>
        <dbReference type="ARBA" id="ARBA00022438"/>
    </source>
</evidence>
<gene>
    <name evidence="16" type="ORF">OFUS_LOCUS8705</name>
</gene>
<dbReference type="Pfam" id="PF04389">
    <property type="entry name" value="Peptidase_M28"/>
    <property type="match status" value="1"/>
</dbReference>
<comment type="subcellular location">
    <subcellularLocation>
        <location evidence="2">Apical cell membrane</location>
    </subcellularLocation>
</comment>
<keyword evidence="10" id="KW-0482">Metalloprotease</keyword>
<dbReference type="SUPFAM" id="SSF47672">
    <property type="entry name" value="Transferrin receptor-like dimerisation domain"/>
    <property type="match status" value="1"/>
</dbReference>
<dbReference type="PROSITE" id="PS51257">
    <property type="entry name" value="PROKAR_LIPOPROTEIN"/>
    <property type="match status" value="1"/>
</dbReference>
<keyword evidence="11" id="KW-1015">Disulfide bond</keyword>
<evidence type="ECO:0000256" key="15">
    <source>
        <dbReference type="ARBA" id="ARBA00081462"/>
    </source>
</evidence>
<evidence type="ECO:0000256" key="9">
    <source>
        <dbReference type="ARBA" id="ARBA00022837"/>
    </source>
</evidence>
<evidence type="ECO:0000256" key="11">
    <source>
        <dbReference type="ARBA" id="ARBA00023157"/>
    </source>
</evidence>
<dbReference type="GO" id="GO:0004180">
    <property type="term" value="F:carboxypeptidase activity"/>
    <property type="evidence" value="ECO:0007669"/>
    <property type="project" value="TreeGrafter"/>
</dbReference>
<dbReference type="FunFam" id="3.40.630.10:FF:000101">
    <property type="entry name" value="N-acetylated alpha-linked acidic dipeptidase like 1"/>
    <property type="match status" value="1"/>
</dbReference>
<keyword evidence="9" id="KW-0106">Calcium</keyword>
<dbReference type="SUPFAM" id="SSF53187">
    <property type="entry name" value="Zn-dependent exopeptidases"/>
    <property type="match status" value="1"/>
</dbReference>
<evidence type="ECO:0000256" key="10">
    <source>
        <dbReference type="ARBA" id="ARBA00023049"/>
    </source>
</evidence>
<dbReference type="Gene3D" id="3.40.630.10">
    <property type="entry name" value="Zn peptidases"/>
    <property type="match status" value="1"/>
</dbReference>
<dbReference type="GO" id="GO:0046872">
    <property type="term" value="F:metal ion binding"/>
    <property type="evidence" value="ECO:0007669"/>
    <property type="project" value="UniProtKB-KW"/>
</dbReference>
<dbReference type="InterPro" id="IPR007484">
    <property type="entry name" value="Peptidase_M28"/>
</dbReference>
<dbReference type="InterPro" id="IPR007365">
    <property type="entry name" value="TFR-like_dimer_dom"/>
</dbReference>
<dbReference type="SUPFAM" id="SSF52025">
    <property type="entry name" value="PA domain"/>
    <property type="match status" value="1"/>
</dbReference>
<dbReference type="InterPro" id="IPR046450">
    <property type="entry name" value="PA_dom_sf"/>
</dbReference>
<dbReference type="GO" id="GO:0004177">
    <property type="term" value="F:aminopeptidase activity"/>
    <property type="evidence" value="ECO:0007669"/>
    <property type="project" value="UniProtKB-KW"/>
</dbReference>
<evidence type="ECO:0000256" key="5">
    <source>
        <dbReference type="ARBA" id="ARBA00022670"/>
    </source>
</evidence>
<dbReference type="AlphaFoldDB" id="A0A8J1UQ94"/>
<evidence type="ECO:0000256" key="2">
    <source>
        <dbReference type="ARBA" id="ARBA00004221"/>
    </source>
</evidence>
<comment type="function">
    <text evidence="13">Aminopeptidase with broad substrate specificity. Has lower activity with substrates that have Asp or Glu in the P2' position, or Pro in the P3' position. Lacks activity with substrates that have both Pro in the P3' position and Asp or Glu in the P2' position. Lacks carboxypeptidase activity. Lacks dipeptidyl-peptidase IV type activity.</text>
</comment>
<dbReference type="OrthoDB" id="5841748at2759"/>
<dbReference type="EMBL" id="CAIIXF020000004">
    <property type="protein sequence ID" value="CAH1782233.1"/>
    <property type="molecule type" value="Genomic_DNA"/>
</dbReference>
<dbReference type="GO" id="GO:0008237">
    <property type="term" value="F:metallopeptidase activity"/>
    <property type="evidence" value="ECO:0007669"/>
    <property type="project" value="UniProtKB-KW"/>
</dbReference>
<comment type="cofactor">
    <cofactor evidence="1">
        <name>Zn(2+)</name>
        <dbReference type="ChEBI" id="CHEBI:29105"/>
    </cofactor>
</comment>
<accession>A0A8J1UQ94</accession>
<evidence type="ECO:0000256" key="3">
    <source>
        <dbReference type="ARBA" id="ARBA00005634"/>
    </source>
</evidence>
<keyword evidence="17" id="KW-1185">Reference proteome</keyword>
<evidence type="ECO:0000256" key="1">
    <source>
        <dbReference type="ARBA" id="ARBA00001947"/>
    </source>
</evidence>
<dbReference type="FunFam" id="3.50.30.30:FF:000045">
    <property type="entry name" value="Predicted protein"/>
    <property type="match status" value="1"/>
</dbReference>
<evidence type="ECO:0000313" key="17">
    <source>
        <dbReference type="Proteomes" id="UP000749559"/>
    </source>
</evidence>
<evidence type="ECO:0000256" key="12">
    <source>
        <dbReference type="ARBA" id="ARBA00023180"/>
    </source>
</evidence>
<keyword evidence="8" id="KW-0862">Zinc</keyword>
<dbReference type="GO" id="GO:0006508">
    <property type="term" value="P:proteolysis"/>
    <property type="evidence" value="ECO:0007669"/>
    <property type="project" value="UniProtKB-KW"/>
</dbReference>
<keyword evidence="6" id="KW-0479">Metal-binding</keyword>
<comment type="caution">
    <text evidence="16">The sequence shown here is derived from an EMBL/GenBank/DDBJ whole genome shotgun (WGS) entry which is preliminary data.</text>
</comment>
<dbReference type="PANTHER" id="PTHR10404:SF77">
    <property type="entry name" value="GLUTAMATE CARBOXYPEPTIDASE 2 HOMOLOG"/>
    <property type="match status" value="1"/>
</dbReference>
<dbReference type="InterPro" id="IPR036757">
    <property type="entry name" value="TFR-like_dimer_dom_sf"/>
</dbReference>
<keyword evidence="12" id="KW-0325">Glycoprotein</keyword>
<protein>
    <recommendedName>
        <fullName evidence="14">Aminopeptidase NAALADL1</fullName>
    </recommendedName>
    <alternativeName>
        <fullName evidence="15">N-acetylated-alpha-linked acidic dipeptidase-like protein</fullName>
    </alternativeName>
</protein>
<proteinExistence type="inferred from homology"/>
<dbReference type="Proteomes" id="UP000749559">
    <property type="component" value="Unassembled WGS sequence"/>
</dbReference>
<dbReference type="CDD" id="cd02121">
    <property type="entry name" value="PA_GCPII_like"/>
    <property type="match status" value="1"/>
</dbReference>
<keyword evidence="4" id="KW-0031">Aminopeptidase</keyword>
<dbReference type="FunFam" id="1.20.930.40:FF:000001">
    <property type="entry name" value="N-acetylated-alpha-linked acidic dipeptidase 2"/>
    <property type="match status" value="1"/>
</dbReference>
<dbReference type="PANTHER" id="PTHR10404">
    <property type="entry name" value="N-ACETYLATED-ALPHA-LINKED ACIDIC DIPEPTIDASE"/>
    <property type="match status" value="1"/>
</dbReference>
<evidence type="ECO:0000256" key="8">
    <source>
        <dbReference type="ARBA" id="ARBA00022833"/>
    </source>
</evidence>
<keyword evidence="7" id="KW-0378">Hydrolase</keyword>
<dbReference type="Pfam" id="PF04253">
    <property type="entry name" value="TFR_dimer"/>
    <property type="match status" value="1"/>
</dbReference>
<evidence type="ECO:0000313" key="16">
    <source>
        <dbReference type="EMBL" id="CAH1782233.1"/>
    </source>
</evidence>
<reference evidence="16" key="1">
    <citation type="submission" date="2022-03" db="EMBL/GenBank/DDBJ databases">
        <authorList>
            <person name="Martin C."/>
        </authorList>
    </citation>
    <scope>NUCLEOTIDE SEQUENCE</scope>
</reference>
<dbReference type="CDD" id="cd08022">
    <property type="entry name" value="M28_PSMA_like"/>
    <property type="match status" value="1"/>
</dbReference>
<dbReference type="InterPro" id="IPR039373">
    <property type="entry name" value="Peptidase_M28B"/>
</dbReference>
<evidence type="ECO:0000256" key="7">
    <source>
        <dbReference type="ARBA" id="ARBA00022801"/>
    </source>
</evidence>
<keyword evidence="5" id="KW-0645">Protease</keyword>
<sequence length="748" mass="82411">MAVNRGVLVVIGVMLAGCLLGAGILLGRFGIPRGTSGDDINPEFSRFKKLIKDADDMIAKRITEEIDNKAIEEHLKVFSSQPHVAGTPADLEQADYIREKWLEFGLDEVNILPYDVLLSYPGDVKTNPNTLQILEGDTLVHQATLNEPILDPQMNRSDALPPWLAYTPSGEVEGELVYANRGSLEDFKQLTGELGVDVTGKIVIARYGGLYRGDKVKHAQLYGAKGVILFSDPGDVTKDGAGVFPDSIWLPGYGAQRGSTLIGYGDPLTPGYPAIDFTPRISIEEAENAIRLLKIPAQPIGYADAIKFFESMDPSCDEAPEKWRGKMNTTYRLGSRMVNNRRVKIVSKNTRETRTTYNVIGIIRGSIEPDRYVMVGGHRDAWVFGAIDNVQGTALLHEQARVFGKLLKEGWRPRRSIILGSWGAEEYGLIGANEFSEEFSKNLAERAVAYINADISAMGRRLYSTSSSPLLKNIIYRATDFVKSPDAEFDTLRDFWTSRQGKDPNDAGVEPSIDKLGAGSDHAPFYNRIGVPCMTSGSFGGEGYPLYHSAYEMFSAVKNFIDPTFEYQQAVARLVGEAVRLLADELVLAMDVHYYSKDINAMFVGIKELYATKLSENNITLSKFEEAVGNFTKATDLFNTMVDEVDRQDPMAVRMLNDKMMLLERAFIDPLGLPGRPLYRHIVAAPSRSNAYAGVGFPGIVDAIADAEDAAVGEKAERWRVVQKEVAKATFALRSAGSTLTGHVQLGR</sequence>
<evidence type="ECO:0000256" key="14">
    <source>
        <dbReference type="ARBA" id="ARBA00068168"/>
    </source>
</evidence>
<dbReference type="Pfam" id="PF02225">
    <property type="entry name" value="PA"/>
    <property type="match status" value="1"/>
</dbReference>
<comment type="similarity">
    <text evidence="3">Belongs to the peptidase M28 family. M28B subfamily.</text>
</comment>
<name>A0A8J1UQ94_OWEFU</name>
<evidence type="ECO:0000256" key="6">
    <source>
        <dbReference type="ARBA" id="ARBA00022723"/>
    </source>
</evidence>
<dbReference type="InterPro" id="IPR003137">
    <property type="entry name" value="PA_domain"/>
</dbReference>
<dbReference type="GO" id="GO:0016324">
    <property type="term" value="C:apical plasma membrane"/>
    <property type="evidence" value="ECO:0007669"/>
    <property type="project" value="UniProtKB-SubCell"/>
</dbReference>
<dbReference type="Gene3D" id="3.50.30.30">
    <property type="match status" value="1"/>
</dbReference>
<evidence type="ECO:0000256" key="13">
    <source>
        <dbReference type="ARBA" id="ARBA00059290"/>
    </source>
</evidence>